<feature type="transmembrane region" description="Helical" evidence="1">
    <location>
        <begin position="103"/>
        <end position="120"/>
    </location>
</feature>
<dbReference type="Proteomes" id="UP000548423">
    <property type="component" value="Unassembled WGS sequence"/>
</dbReference>
<dbReference type="Pfam" id="PF13398">
    <property type="entry name" value="Peptidase_M50B"/>
    <property type="match status" value="1"/>
</dbReference>
<reference evidence="3" key="2">
    <citation type="submission" date="2020-08" db="EMBL/GenBank/DDBJ databases">
        <title>The Agave Microbiome: Exploring the role of microbial communities in plant adaptations to desert environments.</title>
        <authorList>
            <person name="Partida-Martinez L.P."/>
        </authorList>
    </citation>
    <scope>NUCLEOTIDE SEQUENCE [LARGE SCALE GENOMIC DNA]</scope>
    <source>
        <strain evidence="3">AT2.8</strain>
    </source>
</reference>
<feature type="transmembrane region" description="Helical" evidence="1">
    <location>
        <begin position="148"/>
        <end position="171"/>
    </location>
</feature>
<name>A0A852TLM1_9BACI</name>
<organism evidence="2 3">
    <name type="scientific">Neobacillus niacini</name>
    <dbReference type="NCBI Taxonomy" id="86668"/>
    <lineage>
        <taxon>Bacteria</taxon>
        <taxon>Bacillati</taxon>
        <taxon>Bacillota</taxon>
        <taxon>Bacilli</taxon>
        <taxon>Bacillales</taxon>
        <taxon>Bacillaceae</taxon>
        <taxon>Neobacillus</taxon>
    </lineage>
</organism>
<evidence type="ECO:0000313" key="3">
    <source>
        <dbReference type="Proteomes" id="UP000548423"/>
    </source>
</evidence>
<evidence type="ECO:0000313" key="2">
    <source>
        <dbReference type="EMBL" id="NYE09051.1"/>
    </source>
</evidence>
<accession>A0A852TLM1</accession>
<keyword evidence="1" id="KW-0812">Transmembrane</keyword>
<protein>
    <submittedName>
        <fullName evidence="2">Uncharacterized protein</fullName>
    </submittedName>
</protein>
<reference evidence="3" key="1">
    <citation type="submission" date="2020-07" db="EMBL/GenBank/DDBJ databases">
        <authorList>
            <person name="Partida-Martinez L."/>
            <person name="Huntemann M."/>
            <person name="Clum A."/>
            <person name="Wang J."/>
            <person name="Palaniappan K."/>
            <person name="Ritter S."/>
            <person name="Chen I.-M."/>
            <person name="Stamatis D."/>
            <person name="Reddy T."/>
            <person name="O'Malley R."/>
            <person name="Daum C."/>
            <person name="Shapiro N."/>
            <person name="Ivanova N."/>
            <person name="Kyrpides N."/>
            <person name="Woyke T."/>
        </authorList>
    </citation>
    <scope>NUCLEOTIDE SEQUENCE [LARGE SCALE GENOMIC DNA]</scope>
    <source>
        <strain evidence="3">AT2.8</strain>
    </source>
</reference>
<keyword evidence="1" id="KW-0472">Membrane</keyword>
<feature type="transmembrane region" description="Helical" evidence="1">
    <location>
        <begin position="125"/>
        <end position="142"/>
    </location>
</feature>
<dbReference type="InterPro" id="IPR049500">
    <property type="entry name" value="Peptidase_M50B-like"/>
</dbReference>
<keyword evidence="1" id="KW-1133">Transmembrane helix</keyword>
<dbReference type="AlphaFoldDB" id="A0A852TLM1"/>
<dbReference type="EMBL" id="JACCBX010000018">
    <property type="protein sequence ID" value="NYE09051.1"/>
    <property type="molecule type" value="Genomic_DNA"/>
</dbReference>
<proteinExistence type="predicted"/>
<evidence type="ECO:0000256" key="1">
    <source>
        <dbReference type="SAM" id="Phobius"/>
    </source>
</evidence>
<feature type="transmembrane region" description="Helical" evidence="1">
    <location>
        <begin position="76"/>
        <end position="97"/>
    </location>
</feature>
<gene>
    <name evidence="2" type="ORF">F4694_005908</name>
</gene>
<sequence length="238" mass="27072">MSTTSLILLYLAAALAISRLPMFRVYFSLCNTLIEKIIHVLAVVVTREGKSNKIKLYKNGSGETTNIVDSKIKKVMMVYIGYTGTLILAMGLFYLLSFHKFDWVIYFFIGLMVISILLWIRNFFGVLWALSFVTLLAVPLYFRNELAIMHISIFLSSLILIQAIINAFQVIRQSYKTEGKPGALEKIARIPAVICGIALLGQSLYAAYFIFNHVLNFKAAMIRFELLEIVQTMERFIT</sequence>
<feature type="transmembrane region" description="Helical" evidence="1">
    <location>
        <begin position="192"/>
        <end position="211"/>
    </location>
</feature>
<comment type="caution">
    <text evidence="2">The sequence shown here is derived from an EMBL/GenBank/DDBJ whole genome shotgun (WGS) entry which is preliminary data.</text>
</comment>